<evidence type="ECO:0000313" key="2">
    <source>
        <dbReference type="EnsemblMetazoa" id="XP_016990164.1"/>
    </source>
</evidence>
<gene>
    <name evidence="4" type="primary">LOC108052304</name>
    <name evidence="2" type="synonym">108052304</name>
</gene>
<sequence length="181" mass="20924">MNDLLLNLVLLILITLDPSNGKVFRVSKMECRSLDPSFTYFKTCNVIRKENGRSSLYVNEVILYKNPIDDITLNLGVFKIAKNRRLQFLNETLDYCVFSRQLLASGFFGFLMTPLLRISNVNGTCPLKQNIIVNGFSVDEDTIKEIPIPNGVYMFQLRTSMMKKWRTDVRVYATRVDKYSE</sequence>
<keyword evidence="3" id="KW-1185">Reference proteome</keyword>
<keyword evidence="1" id="KW-0732">Signal</keyword>
<organism evidence="4">
    <name type="scientific">Drosophila rhopaloa</name>
    <name type="common">Fruit fly</name>
    <dbReference type="NCBI Taxonomy" id="1041015"/>
    <lineage>
        <taxon>Eukaryota</taxon>
        <taxon>Metazoa</taxon>
        <taxon>Ecdysozoa</taxon>
        <taxon>Arthropoda</taxon>
        <taxon>Hexapoda</taxon>
        <taxon>Insecta</taxon>
        <taxon>Pterygota</taxon>
        <taxon>Neoptera</taxon>
        <taxon>Endopterygota</taxon>
        <taxon>Diptera</taxon>
        <taxon>Brachycera</taxon>
        <taxon>Muscomorpha</taxon>
        <taxon>Ephydroidea</taxon>
        <taxon>Drosophilidae</taxon>
        <taxon>Drosophila</taxon>
        <taxon>Sophophora</taxon>
    </lineage>
</organism>
<dbReference type="Pfam" id="PF06477">
    <property type="entry name" value="DUF1091"/>
    <property type="match status" value="1"/>
</dbReference>
<reference evidence="4" key="2">
    <citation type="submission" date="2025-04" db="UniProtKB">
        <authorList>
            <consortium name="RefSeq"/>
        </authorList>
    </citation>
    <scope>IDENTIFICATION</scope>
</reference>
<accession>A0A6P4FL59</accession>
<dbReference type="OMA" id="CPLQQNI"/>
<dbReference type="Proteomes" id="UP001652680">
    <property type="component" value="Unassembled WGS sequence"/>
</dbReference>
<dbReference type="OrthoDB" id="7864053at2759"/>
<dbReference type="RefSeq" id="XP_016990164.1">
    <property type="nucleotide sequence ID" value="XM_017134675.1"/>
</dbReference>
<feature type="chain" id="PRO_5027610476" evidence="1">
    <location>
        <begin position="22"/>
        <end position="181"/>
    </location>
</feature>
<evidence type="ECO:0000256" key="1">
    <source>
        <dbReference type="SAM" id="SignalP"/>
    </source>
</evidence>
<protein>
    <submittedName>
        <fullName evidence="4">Uncharacterized protein LOC108052304</fullName>
    </submittedName>
</protein>
<reference evidence="2" key="3">
    <citation type="submission" date="2025-05" db="UniProtKB">
        <authorList>
            <consortium name="EnsemblMetazoa"/>
        </authorList>
    </citation>
    <scope>IDENTIFICATION</scope>
</reference>
<feature type="signal peptide" evidence="1">
    <location>
        <begin position="1"/>
        <end position="21"/>
    </location>
</feature>
<evidence type="ECO:0000313" key="3">
    <source>
        <dbReference type="Proteomes" id="UP001652680"/>
    </source>
</evidence>
<dbReference type="InterPro" id="IPR010512">
    <property type="entry name" value="DUF1091"/>
</dbReference>
<dbReference type="EnsemblMetazoa" id="XM_017134675.1">
    <property type="protein sequence ID" value="XP_016990164.1"/>
    <property type="gene ID" value="LOC108052304"/>
</dbReference>
<proteinExistence type="predicted"/>
<dbReference type="PANTHER" id="PTHR20898">
    <property type="entry name" value="DAEDALUS ON 3-RELATED-RELATED"/>
    <property type="match status" value="1"/>
</dbReference>
<reference evidence="3" key="1">
    <citation type="journal article" date="2021" name="Elife">
        <title>Highly contiguous assemblies of 101 drosophilid genomes.</title>
        <authorList>
            <person name="Kim B.Y."/>
            <person name="Wang J.R."/>
            <person name="Miller D.E."/>
            <person name="Barmina O."/>
            <person name="Delaney E."/>
            <person name="Thompson A."/>
            <person name="Comeault A.A."/>
            <person name="Peede D."/>
            <person name="D'Agostino E.R."/>
            <person name="Pelaez J."/>
            <person name="Aguilar J.M."/>
            <person name="Haji D."/>
            <person name="Matsunaga T."/>
            <person name="Armstrong E.E."/>
            <person name="Zych M."/>
            <person name="Ogawa Y."/>
            <person name="Stamenkovic-Radak M."/>
            <person name="Jelic M."/>
            <person name="Veselinovic M.S."/>
            <person name="Tanaskovic M."/>
            <person name="Eric P."/>
            <person name="Gao J.J."/>
            <person name="Katoh T.K."/>
            <person name="Toda M.J."/>
            <person name="Watabe H."/>
            <person name="Watada M."/>
            <person name="Davis J.S."/>
            <person name="Moyle L.C."/>
            <person name="Manoli G."/>
            <person name="Bertolini E."/>
            <person name="Kostal V."/>
            <person name="Hawley R.S."/>
            <person name="Takahashi A."/>
            <person name="Jones C.D."/>
            <person name="Price D.K."/>
            <person name="Whiteman N."/>
            <person name="Kopp A."/>
            <person name="Matute D.R."/>
            <person name="Petrov D.A."/>
        </authorList>
    </citation>
    <scope>NUCLEOTIDE SEQUENCE [LARGE SCALE GENOMIC DNA]</scope>
</reference>
<dbReference type="PANTHER" id="PTHR20898:SF0">
    <property type="entry name" value="DAEDALUS ON 3-RELATED"/>
    <property type="match status" value="1"/>
</dbReference>
<dbReference type="GeneID" id="108052304"/>
<dbReference type="AlphaFoldDB" id="A0A6P4FL59"/>
<name>A0A6P4FL59_DRORH</name>
<evidence type="ECO:0000313" key="4">
    <source>
        <dbReference type="RefSeq" id="XP_016990164.1"/>
    </source>
</evidence>